<evidence type="ECO:0000256" key="5">
    <source>
        <dbReference type="ARBA" id="ARBA00023242"/>
    </source>
</evidence>
<dbReference type="EMBL" id="LSYV01000044">
    <property type="protein sequence ID" value="KXZ46529.1"/>
    <property type="molecule type" value="Genomic_DNA"/>
</dbReference>
<keyword evidence="3" id="KW-0235">DNA replication</keyword>
<accession>A0A150G9K6</accession>
<dbReference type="Proteomes" id="UP000075714">
    <property type="component" value="Unassembled WGS sequence"/>
</dbReference>
<proteinExistence type="inferred from homology"/>
<dbReference type="Gene3D" id="3.40.50.300">
    <property type="entry name" value="P-loop containing nucleotide triphosphate hydrolases"/>
    <property type="match status" value="1"/>
</dbReference>
<dbReference type="PANTHER" id="PTHR12087">
    <property type="entry name" value="ORIGIN RECOGNITION COMPLEX SUBUNIT 4"/>
    <property type="match status" value="1"/>
</dbReference>
<dbReference type="InterPro" id="IPR049945">
    <property type="entry name" value="AAA_22"/>
</dbReference>
<dbReference type="InterPro" id="IPR016527">
    <property type="entry name" value="ORC4"/>
</dbReference>
<keyword evidence="5" id="KW-0539">Nucleus</keyword>
<dbReference type="GO" id="GO:0016887">
    <property type="term" value="F:ATP hydrolysis activity"/>
    <property type="evidence" value="ECO:0007669"/>
    <property type="project" value="InterPro"/>
</dbReference>
<feature type="compositionally biased region" description="Low complexity" evidence="6">
    <location>
        <begin position="51"/>
        <end position="64"/>
    </location>
</feature>
<dbReference type="OrthoDB" id="343623at2759"/>
<dbReference type="Pfam" id="PF14629">
    <property type="entry name" value="ORC4_C"/>
    <property type="match status" value="1"/>
</dbReference>
<dbReference type="InterPro" id="IPR027417">
    <property type="entry name" value="P-loop_NTPase"/>
</dbReference>
<evidence type="ECO:0000256" key="3">
    <source>
        <dbReference type="ARBA" id="ARBA00022705"/>
    </source>
</evidence>
<comment type="subcellular location">
    <subcellularLocation>
        <location evidence="1">Nucleus</location>
    </subcellularLocation>
</comment>
<evidence type="ECO:0000256" key="1">
    <source>
        <dbReference type="ARBA" id="ARBA00004123"/>
    </source>
</evidence>
<dbReference type="InterPro" id="IPR032705">
    <property type="entry name" value="ORC4_C"/>
</dbReference>
<evidence type="ECO:0000259" key="8">
    <source>
        <dbReference type="Pfam" id="PF14629"/>
    </source>
</evidence>
<feature type="compositionally biased region" description="Low complexity" evidence="6">
    <location>
        <begin position="314"/>
        <end position="334"/>
    </location>
</feature>
<feature type="compositionally biased region" description="Polar residues" evidence="6">
    <location>
        <begin position="24"/>
        <end position="46"/>
    </location>
</feature>
<feature type="region of interest" description="Disordered" evidence="6">
    <location>
        <begin position="311"/>
        <end position="341"/>
    </location>
</feature>
<feature type="domain" description="ORC1/DEAH AAA+ ATPase" evidence="7">
    <location>
        <begin position="119"/>
        <end position="275"/>
    </location>
</feature>
<dbReference type="GO" id="GO:0006270">
    <property type="term" value="P:DNA replication initiation"/>
    <property type="evidence" value="ECO:0007669"/>
    <property type="project" value="TreeGrafter"/>
</dbReference>
<protein>
    <submittedName>
        <fullName evidence="9">Uncharacterized protein</fullName>
    </submittedName>
</protein>
<dbReference type="GO" id="GO:0005664">
    <property type="term" value="C:nuclear origin of replication recognition complex"/>
    <property type="evidence" value="ECO:0007669"/>
    <property type="project" value="TreeGrafter"/>
</dbReference>
<comment type="similarity">
    <text evidence="2">Belongs to the ORC4 family.</text>
</comment>
<feature type="domain" description="Origin recognition complex subunit 4 C-terminal" evidence="8">
    <location>
        <begin position="443"/>
        <end position="534"/>
    </location>
</feature>
<organism evidence="9 10">
    <name type="scientific">Gonium pectorale</name>
    <name type="common">Green alga</name>
    <dbReference type="NCBI Taxonomy" id="33097"/>
    <lineage>
        <taxon>Eukaryota</taxon>
        <taxon>Viridiplantae</taxon>
        <taxon>Chlorophyta</taxon>
        <taxon>core chlorophytes</taxon>
        <taxon>Chlorophyceae</taxon>
        <taxon>CS clade</taxon>
        <taxon>Chlamydomonadales</taxon>
        <taxon>Volvocaceae</taxon>
        <taxon>Gonium</taxon>
    </lineage>
</organism>
<comment type="caution">
    <text evidence="9">The sequence shown here is derived from an EMBL/GenBank/DDBJ whole genome shotgun (WGS) entry which is preliminary data.</text>
</comment>
<evidence type="ECO:0000259" key="7">
    <source>
        <dbReference type="Pfam" id="PF13401"/>
    </source>
</evidence>
<keyword evidence="4" id="KW-0238">DNA-binding</keyword>
<evidence type="ECO:0000256" key="4">
    <source>
        <dbReference type="ARBA" id="ARBA00023125"/>
    </source>
</evidence>
<evidence type="ECO:0000256" key="6">
    <source>
        <dbReference type="SAM" id="MobiDB-lite"/>
    </source>
</evidence>
<name>A0A150G9K6_GONPE</name>
<dbReference type="SUPFAM" id="SSF52540">
    <property type="entry name" value="P-loop containing nucleoside triphosphate hydrolases"/>
    <property type="match status" value="1"/>
</dbReference>
<dbReference type="AlphaFoldDB" id="A0A150G9K6"/>
<dbReference type="Pfam" id="PF13401">
    <property type="entry name" value="AAA_22"/>
    <property type="match status" value="1"/>
</dbReference>
<evidence type="ECO:0000313" key="9">
    <source>
        <dbReference type="EMBL" id="KXZ46529.1"/>
    </source>
</evidence>
<dbReference type="STRING" id="33097.A0A150G9K6"/>
<dbReference type="PANTHER" id="PTHR12087:SF0">
    <property type="entry name" value="ORIGIN RECOGNITION COMPLEX SUBUNIT 4"/>
    <property type="match status" value="1"/>
</dbReference>
<gene>
    <name evidence="9" type="ORF">GPECTOR_43g966</name>
</gene>
<feature type="region of interest" description="Disordered" evidence="6">
    <location>
        <begin position="1"/>
        <end position="64"/>
    </location>
</feature>
<evidence type="ECO:0000313" key="10">
    <source>
        <dbReference type="Proteomes" id="UP000075714"/>
    </source>
</evidence>
<reference evidence="10" key="1">
    <citation type="journal article" date="2016" name="Nat. Commun.">
        <title>The Gonium pectorale genome demonstrates co-option of cell cycle regulation during the evolution of multicellularity.</title>
        <authorList>
            <person name="Hanschen E.R."/>
            <person name="Marriage T.N."/>
            <person name="Ferris P.J."/>
            <person name="Hamaji T."/>
            <person name="Toyoda A."/>
            <person name="Fujiyama A."/>
            <person name="Neme R."/>
            <person name="Noguchi H."/>
            <person name="Minakuchi Y."/>
            <person name="Suzuki M."/>
            <person name="Kawai-Toyooka H."/>
            <person name="Smith D.R."/>
            <person name="Sparks H."/>
            <person name="Anderson J."/>
            <person name="Bakaric R."/>
            <person name="Luria V."/>
            <person name="Karger A."/>
            <person name="Kirschner M.W."/>
            <person name="Durand P.M."/>
            <person name="Michod R.E."/>
            <person name="Nozaki H."/>
            <person name="Olson B.J."/>
        </authorList>
    </citation>
    <scope>NUCLEOTIDE SEQUENCE [LARGE SCALE GENOMIC DNA]</scope>
    <source>
        <strain evidence="10">NIES-2863</strain>
    </source>
</reference>
<dbReference type="GO" id="GO:0003688">
    <property type="term" value="F:DNA replication origin binding"/>
    <property type="evidence" value="ECO:0007669"/>
    <property type="project" value="TreeGrafter"/>
</dbReference>
<sequence>MGRQQQGVPGSPTPRKRKERPQHQEAQQATPTKASSGSPMQCSTPAASRRGAGALLDPAPAASSCSPAAWQRCCSVLREAVVDSGSQAAACVPLRPSLRRIKDDLVRVLDEAVSSNNGNASLLVLGPPGTGKTLVVERALLEVCAKHNGPLTATTTATSTATAATGTSAAADAASCLNVGVVRLNGLLQPDERTAFQEVARQLCREFGQKFVKSATFDENLVFLKGMLHALYKCLKKVVFVVDEFQQYAKKGKQQMLYYLLDLLQDSKIQAAVLGLSSSHNVAEDLEKRVLSRVGRRRVLITFPAPAPGQDELGGASAAGPAAGSPGSSGTASAVRSPGGGGAAAGAPDAAAAAADSHDGLLYDMLALHPGMAALAGLGEAAAAAHNAGLAAALHEPRVAEGVSKLALIGCPPQHLALVAEAALAAWGAELRAAAAAAATAAAPTLGAGHLLAALRLVTEEPERSLVDAVAGLPVASLVLLVAANRLARKGNPACNFEMVWDEYRSIQGQRGAIAFSKPAAAAAWQALPLSGLAAFADAHVEARGRDLSYAGTDCVTLLIGHSDLDAGIRCHPHCPDAVTRFHMQEI</sequence>
<keyword evidence="10" id="KW-1185">Reference proteome</keyword>
<evidence type="ECO:0000256" key="2">
    <source>
        <dbReference type="ARBA" id="ARBA00005334"/>
    </source>
</evidence>